<evidence type="ECO:0008006" key="4">
    <source>
        <dbReference type="Google" id="ProtNLM"/>
    </source>
</evidence>
<feature type="region of interest" description="Disordered" evidence="1">
    <location>
        <begin position="20"/>
        <end position="41"/>
    </location>
</feature>
<sequence>MRRAAATMCGTATAAAAAAMRRSPGGDSRCDSCPSEGSSSGRVRRLVPVGVACRPLHYADTMLLLLMSTPFHVCILAQSAVKQNTLA</sequence>
<proteinExistence type="predicted"/>
<gene>
    <name evidence="2" type="ORF">NDU88_012081</name>
</gene>
<protein>
    <recommendedName>
        <fullName evidence="4">Secreted protein</fullName>
    </recommendedName>
</protein>
<evidence type="ECO:0000256" key="1">
    <source>
        <dbReference type="SAM" id="MobiDB-lite"/>
    </source>
</evidence>
<evidence type="ECO:0000313" key="3">
    <source>
        <dbReference type="Proteomes" id="UP001066276"/>
    </source>
</evidence>
<organism evidence="2 3">
    <name type="scientific">Pleurodeles waltl</name>
    <name type="common">Iberian ribbed newt</name>
    <dbReference type="NCBI Taxonomy" id="8319"/>
    <lineage>
        <taxon>Eukaryota</taxon>
        <taxon>Metazoa</taxon>
        <taxon>Chordata</taxon>
        <taxon>Craniata</taxon>
        <taxon>Vertebrata</taxon>
        <taxon>Euteleostomi</taxon>
        <taxon>Amphibia</taxon>
        <taxon>Batrachia</taxon>
        <taxon>Caudata</taxon>
        <taxon>Salamandroidea</taxon>
        <taxon>Salamandridae</taxon>
        <taxon>Pleurodelinae</taxon>
        <taxon>Pleurodeles</taxon>
    </lineage>
</organism>
<accession>A0AAV7QZ52</accession>
<dbReference type="EMBL" id="JANPWB010000010">
    <property type="protein sequence ID" value="KAJ1145797.1"/>
    <property type="molecule type" value="Genomic_DNA"/>
</dbReference>
<name>A0AAV7QZ52_PLEWA</name>
<comment type="caution">
    <text evidence="2">The sequence shown here is derived from an EMBL/GenBank/DDBJ whole genome shotgun (WGS) entry which is preliminary data.</text>
</comment>
<keyword evidence="3" id="KW-1185">Reference proteome</keyword>
<dbReference type="Proteomes" id="UP001066276">
    <property type="component" value="Chromosome 6"/>
</dbReference>
<dbReference type="AlphaFoldDB" id="A0AAV7QZ52"/>
<reference evidence="2" key="1">
    <citation type="journal article" date="2022" name="bioRxiv">
        <title>Sequencing and chromosome-scale assembly of the giantPleurodeles waltlgenome.</title>
        <authorList>
            <person name="Brown T."/>
            <person name="Elewa A."/>
            <person name="Iarovenko S."/>
            <person name="Subramanian E."/>
            <person name="Araus A.J."/>
            <person name="Petzold A."/>
            <person name="Susuki M."/>
            <person name="Suzuki K.-i.T."/>
            <person name="Hayashi T."/>
            <person name="Toyoda A."/>
            <person name="Oliveira C."/>
            <person name="Osipova E."/>
            <person name="Leigh N.D."/>
            <person name="Simon A."/>
            <person name="Yun M.H."/>
        </authorList>
    </citation>
    <scope>NUCLEOTIDE SEQUENCE</scope>
    <source>
        <strain evidence="2">20211129_DDA</strain>
        <tissue evidence="2">Liver</tissue>
    </source>
</reference>
<evidence type="ECO:0000313" key="2">
    <source>
        <dbReference type="EMBL" id="KAJ1145797.1"/>
    </source>
</evidence>